<feature type="transmembrane region" description="Helical" evidence="1">
    <location>
        <begin position="165"/>
        <end position="185"/>
    </location>
</feature>
<dbReference type="EMBL" id="LCCC01000023">
    <property type="protein sequence ID" value="KKS23659.1"/>
    <property type="molecule type" value="Genomic_DNA"/>
</dbReference>
<keyword evidence="1" id="KW-1133">Transmembrane helix</keyword>
<evidence type="ECO:0000313" key="2">
    <source>
        <dbReference type="EMBL" id="KKS23659.1"/>
    </source>
</evidence>
<keyword evidence="1" id="KW-0472">Membrane</keyword>
<protein>
    <submittedName>
        <fullName evidence="2">Uncharacterized protein</fullName>
    </submittedName>
</protein>
<dbReference type="AlphaFoldDB" id="A0A0G0XFM5"/>
<gene>
    <name evidence="2" type="ORF">UU82_C0023G0008</name>
</gene>
<feature type="transmembrane region" description="Helical" evidence="1">
    <location>
        <begin position="58"/>
        <end position="80"/>
    </location>
</feature>
<name>A0A0G0XFM5_9BACT</name>
<dbReference type="Proteomes" id="UP000033949">
    <property type="component" value="Unassembled WGS sequence"/>
</dbReference>
<reference evidence="2 3" key="1">
    <citation type="journal article" date="2015" name="Nature">
        <title>rRNA introns, odd ribosomes, and small enigmatic genomes across a large radiation of phyla.</title>
        <authorList>
            <person name="Brown C.T."/>
            <person name="Hug L.A."/>
            <person name="Thomas B.C."/>
            <person name="Sharon I."/>
            <person name="Castelle C.J."/>
            <person name="Singh A."/>
            <person name="Wilkins M.J."/>
            <person name="Williams K.H."/>
            <person name="Banfield J.F."/>
        </authorList>
    </citation>
    <scope>NUCLEOTIDE SEQUENCE [LARGE SCALE GENOMIC DNA]</scope>
</reference>
<accession>A0A0G0XFM5</accession>
<sequence length="197" mass="22840">MLPEQIIYLTFAFYIPGYYFYLRDIVYGQNKPNLISWFFWMLGPFLGAFFQFKAGAGLVALPTFMAGFGPLVVVLFFIWHKNAYWKLTVFDIFCGVFSLLALILYTITHNLVVSIIFAILSDFFAAIPTFTKSWKFPENESPQPYIIGLATNMFGLLIVKNWIFSFYSFGIYLILLNLVMTFFIYRKKILKTTSISS</sequence>
<evidence type="ECO:0000256" key="1">
    <source>
        <dbReference type="SAM" id="Phobius"/>
    </source>
</evidence>
<organism evidence="2 3">
    <name type="scientific">Candidatus Nomurabacteria bacterium GW2011_GWC2_41_8</name>
    <dbReference type="NCBI Taxonomy" id="1618755"/>
    <lineage>
        <taxon>Bacteria</taxon>
        <taxon>Candidatus Nomuraibacteriota</taxon>
    </lineage>
</organism>
<feature type="transmembrane region" description="Helical" evidence="1">
    <location>
        <begin position="34"/>
        <end position="52"/>
    </location>
</feature>
<proteinExistence type="predicted"/>
<feature type="transmembrane region" description="Helical" evidence="1">
    <location>
        <begin position="6"/>
        <end position="22"/>
    </location>
</feature>
<evidence type="ECO:0000313" key="3">
    <source>
        <dbReference type="Proteomes" id="UP000033949"/>
    </source>
</evidence>
<comment type="caution">
    <text evidence="2">The sequence shown here is derived from an EMBL/GenBank/DDBJ whole genome shotgun (WGS) entry which is preliminary data.</text>
</comment>
<keyword evidence="1" id="KW-0812">Transmembrane</keyword>